<evidence type="ECO:0000313" key="5">
    <source>
        <dbReference type="EMBL" id="KAJ1926610.1"/>
    </source>
</evidence>
<proteinExistence type="predicted"/>
<dbReference type="Gene3D" id="3.60.20.10">
    <property type="entry name" value="Glutamine Phosphoribosylpyrophosphate, subunit 1, domain 1"/>
    <property type="match status" value="1"/>
</dbReference>
<dbReference type="PROSITE" id="PS51278">
    <property type="entry name" value="GATASE_TYPE_2"/>
    <property type="match status" value="1"/>
</dbReference>
<dbReference type="Pfam" id="PF13537">
    <property type="entry name" value="GATase_7"/>
    <property type="match status" value="1"/>
</dbReference>
<dbReference type="EMBL" id="JANBPT010000160">
    <property type="protein sequence ID" value="KAJ1926610.1"/>
    <property type="molecule type" value="Genomic_DNA"/>
</dbReference>
<evidence type="ECO:0000256" key="1">
    <source>
        <dbReference type="ARBA" id="ARBA00022605"/>
    </source>
</evidence>
<sequence>MCGILLHLSREAPTPAKQAWFRELGRWNQRRGPDSENLSTEELSLASHDLDGHSVALHYSAYATVLHLRGDRCVPQPLFSPGSQLELFWNGEVFDSLEIGPHTNDSEVIFAALQDAVCRNEDGSAVVETIRKIGGPFAFALLDKARGALWFSRDCLGRRSLLWSSPSATKPTFTLSSVGPPSLNADSVDGWEEIPARGIYRLDLHAWASGSEWSDCHVCFPWTLAAAGCPAGLAFHRVNRTLPEPGTMVESAVLRADSAQPPASLRELQWPPQFLEEASGFLDVLRQAVAERVQTVPPVTTDSTDGTAWRNWCTGHTAAALNRFLVPTSGPARLAILFSGGVDCLCLAALTHQILPPNEPIDLINVAFENPRTTALKQPFISTDQPARPHMRSPSTQSWVGHSTLPTADEYALEDFNDVEYRRLFDVPDRLTGRHSFSALRAWAPDRDWRFVAVNVPYSDVEKYRTRIIDLMAPAATVMDLSIATAIWFAASGRGHLEPLTTEKDQARIQLLPYTSTARVLLLGMGADEQLGGYSKHLNRFNQEGWLGLVDEMQDQIDRIATRNLGRDDRIVSDHGKEARYPFLSHHVVRYLSGVPVHHKADLRYPRGVGEKLILRAALYRHLGLPLDVAQRWKKAIQFGARTAKMTSGRDQGTDRVQG</sequence>
<gene>
    <name evidence="5" type="ORF">IWQ60_003654</name>
</gene>
<evidence type="ECO:0000256" key="3">
    <source>
        <dbReference type="ARBA" id="ARBA00022962"/>
    </source>
</evidence>
<dbReference type="InterPro" id="IPR001962">
    <property type="entry name" value="Asn_synthase"/>
</dbReference>
<dbReference type="GO" id="GO:0006529">
    <property type="term" value="P:asparagine biosynthetic process"/>
    <property type="evidence" value="ECO:0007669"/>
    <property type="project" value="UniProtKB-KW"/>
</dbReference>
<evidence type="ECO:0000313" key="6">
    <source>
        <dbReference type="Proteomes" id="UP001150569"/>
    </source>
</evidence>
<comment type="caution">
    <text evidence="5">The sequence shown here is derived from an EMBL/GenBank/DDBJ whole genome shotgun (WGS) entry which is preliminary data.</text>
</comment>
<dbReference type="InterPro" id="IPR014729">
    <property type="entry name" value="Rossmann-like_a/b/a_fold"/>
</dbReference>
<name>A0A9W8AAE2_9FUNG</name>
<dbReference type="Pfam" id="PF00733">
    <property type="entry name" value="Asn_synthase"/>
    <property type="match status" value="1"/>
</dbReference>
<organism evidence="5 6">
    <name type="scientific">Tieghemiomyces parasiticus</name>
    <dbReference type="NCBI Taxonomy" id="78921"/>
    <lineage>
        <taxon>Eukaryota</taxon>
        <taxon>Fungi</taxon>
        <taxon>Fungi incertae sedis</taxon>
        <taxon>Zoopagomycota</taxon>
        <taxon>Kickxellomycotina</taxon>
        <taxon>Dimargaritomycetes</taxon>
        <taxon>Dimargaritales</taxon>
        <taxon>Dimargaritaceae</taxon>
        <taxon>Tieghemiomyces</taxon>
    </lineage>
</organism>
<feature type="domain" description="Glutamine amidotransferase type-2" evidence="4">
    <location>
        <begin position="2"/>
        <end position="205"/>
    </location>
</feature>
<dbReference type="PANTHER" id="PTHR45937:SF1">
    <property type="entry name" value="ASPARAGINE SYNTHETASE DOMAIN-CONTAINING PROTEIN 1"/>
    <property type="match status" value="1"/>
</dbReference>
<keyword evidence="6" id="KW-1185">Reference proteome</keyword>
<accession>A0A9W8AAE2</accession>
<dbReference type="SUPFAM" id="SSF56235">
    <property type="entry name" value="N-terminal nucleophile aminohydrolases (Ntn hydrolases)"/>
    <property type="match status" value="1"/>
</dbReference>
<dbReference type="InterPro" id="IPR017932">
    <property type="entry name" value="GATase_2_dom"/>
</dbReference>
<dbReference type="CDD" id="cd01991">
    <property type="entry name" value="Asn_synthase_B_C"/>
    <property type="match status" value="1"/>
</dbReference>
<dbReference type="Gene3D" id="3.40.50.620">
    <property type="entry name" value="HUPs"/>
    <property type="match status" value="1"/>
</dbReference>
<dbReference type="Proteomes" id="UP001150569">
    <property type="component" value="Unassembled WGS sequence"/>
</dbReference>
<dbReference type="OrthoDB" id="10252281at2759"/>
<keyword evidence="3" id="KW-0315">Glutamine amidotransferase</keyword>
<keyword evidence="1" id="KW-0028">Amino-acid biosynthesis</keyword>
<protein>
    <recommendedName>
        <fullName evidence="4">Glutamine amidotransferase type-2 domain-containing protein</fullName>
    </recommendedName>
</protein>
<dbReference type="InterPro" id="IPR029055">
    <property type="entry name" value="Ntn_hydrolases_N"/>
</dbReference>
<dbReference type="AlphaFoldDB" id="A0A9W8AAE2"/>
<evidence type="ECO:0000259" key="4">
    <source>
        <dbReference type="PROSITE" id="PS51278"/>
    </source>
</evidence>
<dbReference type="InterPro" id="IPR051857">
    <property type="entry name" value="Asn_synthetase_domain"/>
</dbReference>
<dbReference type="SUPFAM" id="SSF52402">
    <property type="entry name" value="Adenine nucleotide alpha hydrolases-like"/>
    <property type="match status" value="1"/>
</dbReference>
<keyword evidence="2" id="KW-0061">Asparagine biosynthesis</keyword>
<dbReference type="GO" id="GO:0004066">
    <property type="term" value="F:asparagine synthase (glutamine-hydrolyzing) activity"/>
    <property type="evidence" value="ECO:0007669"/>
    <property type="project" value="InterPro"/>
</dbReference>
<reference evidence="5" key="1">
    <citation type="submission" date="2022-07" db="EMBL/GenBank/DDBJ databases">
        <title>Phylogenomic reconstructions and comparative analyses of Kickxellomycotina fungi.</title>
        <authorList>
            <person name="Reynolds N.K."/>
            <person name="Stajich J.E."/>
            <person name="Barry K."/>
            <person name="Grigoriev I.V."/>
            <person name="Crous P."/>
            <person name="Smith M.E."/>
        </authorList>
    </citation>
    <scope>NUCLEOTIDE SEQUENCE</scope>
    <source>
        <strain evidence="5">RSA 861</strain>
    </source>
</reference>
<evidence type="ECO:0000256" key="2">
    <source>
        <dbReference type="ARBA" id="ARBA00022888"/>
    </source>
</evidence>
<dbReference type="PANTHER" id="PTHR45937">
    <property type="entry name" value="ASPARAGINE SYNTHETASE DOMAIN-CONTAINING PROTEIN 1"/>
    <property type="match status" value="1"/>
</dbReference>